<dbReference type="SMART" id="SM00065">
    <property type="entry name" value="GAF"/>
    <property type="match status" value="1"/>
</dbReference>
<keyword evidence="15" id="KW-1185">Reference proteome</keyword>
<keyword evidence="5" id="KW-0547">Nucleotide-binding</keyword>
<evidence type="ECO:0000259" key="13">
    <source>
        <dbReference type="PROSITE" id="PS50113"/>
    </source>
</evidence>
<dbReference type="InterPro" id="IPR000700">
    <property type="entry name" value="PAS-assoc_C"/>
</dbReference>
<feature type="domain" description="PAS" evidence="12">
    <location>
        <begin position="195"/>
        <end position="239"/>
    </location>
</feature>
<dbReference type="PANTHER" id="PTHR43065:SF46">
    <property type="entry name" value="C4-DICARBOXYLATE TRANSPORT SENSOR PROTEIN DCTB"/>
    <property type="match status" value="1"/>
</dbReference>
<feature type="coiled-coil region" evidence="9">
    <location>
        <begin position="605"/>
        <end position="643"/>
    </location>
</feature>
<dbReference type="Pfam" id="PF02518">
    <property type="entry name" value="HATPase_c"/>
    <property type="match status" value="1"/>
</dbReference>
<name>A0ABM9D9E3_9BACT</name>
<dbReference type="Gene3D" id="1.10.287.130">
    <property type="match status" value="1"/>
</dbReference>
<keyword evidence="7" id="KW-0067">ATP-binding</keyword>
<keyword evidence="9" id="KW-0175">Coiled coil</keyword>
<evidence type="ECO:0000256" key="10">
    <source>
        <dbReference type="SAM" id="MobiDB-lite"/>
    </source>
</evidence>
<evidence type="ECO:0000259" key="11">
    <source>
        <dbReference type="PROSITE" id="PS50109"/>
    </source>
</evidence>
<dbReference type="CDD" id="cd00130">
    <property type="entry name" value="PAS"/>
    <property type="match status" value="3"/>
</dbReference>
<dbReference type="CDD" id="cd00082">
    <property type="entry name" value="HisKA"/>
    <property type="match status" value="1"/>
</dbReference>
<organism evidence="14 15">
    <name type="scientific">Trichlorobacter ammonificans</name>
    <dbReference type="NCBI Taxonomy" id="2916410"/>
    <lineage>
        <taxon>Bacteria</taxon>
        <taxon>Pseudomonadati</taxon>
        <taxon>Thermodesulfobacteriota</taxon>
        <taxon>Desulfuromonadia</taxon>
        <taxon>Geobacterales</taxon>
        <taxon>Geobacteraceae</taxon>
        <taxon>Trichlorobacter</taxon>
    </lineage>
</organism>
<dbReference type="InterPro" id="IPR003594">
    <property type="entry name" value="HATPase_dom"/>
</dbReference>
<evidence type="ECO:0000256" key="9">
    <source>
        <dbReference type="SAM" id="Coils"/>
    </source>
</evidence>
<evidence type="ECO:0000256" key="4">
    <source>
        <dbReference type="ARBA" id="ARBA00022679"/>
    </source>
</evidence>
<evidence type="ECO:0000256" key="1">
    <source>
        <dbReference type="ARBA" id="ARBA00000085"/>
    </source>
</evidence>
<keyword evidence="3" id="KW-0597">Phosphoprotein</keyword>
<evidence type="ECO:0000313" key="14">
    <source>
        <dbReference type="EMBL" id="CAH2031344.1"/>
    </source>
</evidence>
<dbReference type="InterPro" id="IPR000014">
    <property type="entry name" value="PAS"/>
</dbReference>
<keyword evidence="8" id="KW-0902">Two-component regulatory system</keyword>
<feature type="domain" description="PAS" evidence="12">
    <location>
        <begin position="517"/>
        <end position="560"/>
    </location>
</feature>
<feature type="domain" description="Histidine kinase" evidence="11">
    <location>
        <begin position="659"/>
        <end position="871"/>
    </location>
</feature>
<evidence type="ECO:0000259" key="12">
    <source>
        <dbReference type="PROSITE" id="PS50112"/>
    </source>
</evidence>
<sequence>MSEPDSRTSVTAASAESNPPPCGRPEFVDGVASSVSPTPDTTRQLLRELEAREAELKAQNAELLRIQHDLELSRKRYFELYDRAPVGYFTLSPTGLIQDVNLTAAVLLGREKNDLLGCDFRLFIHPDDITTFSHHHTQLDDSMAPQSCEIRLLCGEECAPFWAHLQAGLSACGEYRIALTDIHERKNDEIKLQESEERFRKLVMAAKIGVIQQERNGTIITWNETAERVFGLSVSRAIGLDATSYDWKTFREDGRPFPGSEHPSMQTLATGEPCSNIVMKVVRDSGDFTWISVNTGPLFRHGESTPYAVVVTFADITERKQAEAVLQARLRISDYAYEHPLDELLTKIIDETEALTDSRIGFFHFVEDDQESLSLQTWSSNTLKTACGTEVRELHYALDRAGVWADCIRQRKPLVHNDYASLPHRRGLPEGHVPLVRELVVPIFRASRIVAVMGVGNKPTDYTVRDLSLVQHLANLAWDVVKRKRAEEQLNVTREILSLFVKNSPVYAYIKEVTPTGSRVLEVSDNFQQMIGMPGEEMIGKAMGELFPGDVAERIMADDRMIVGAGQPVQQEEIFCGRYYTSYKFPIIFEDQTLLAGFSIDITERKQMEEALLVKSQQLEELNQSLEQRIDQAIQELRNKDELLIQQGRLAAMGEMINNIAHQWRQPLNNIGLIVQNLQFSFKAGTLTTTIMNRDIATTMQLLQQMSGTIDDFRNFFSHDKIVQTFQVNEAIRRSLNFMLPVLKSNNVEVRCTEECEVQADGYPGEYTQAILNILTNAKDVLLERAVAEPCIDIRIFSDKAGRSVVVIGDNGGGIAPEVLPRIFDPYFTTRKKGEGTGIGLFMSKIIIEKNMGGRLTVRNRDGGAEFRIVL</sequence>
<dbReference type="SMART" id="SM00091">
    <property type="entry name" value="PAS"/>
    <property type="match status" value="3"/>
</dbReference>
<reference evidence="14 15" key="1">
    <citation type="submission" date="2022-03" db="EMBL/GenBank/DDBJ databases">
        <authorList>
            <person name="Koch H."/>
        </authorList>
    </citation>
    <scope>NUCLEOTIDE SEQUENCE [LARGE SCALE GENOMIC DNA]</scope>
    <source>
        <strain evidence="14 15">G1</strain>
    </source>
</reference>
<dbReference type="SMART" id="SM00387">
    <property type="entry name" value="HATPase_c"/>
    <property type="match status" value="1"/>
</dbReference>
<dbReference type="InterPro" id="IPR004358">
    <property type="entry name" value="Sig_transdc_His_kin-like_C"/>
</dbReference>
<evidence type="ECO:0000313" key="15">
    <source>
        <dbReference type="Proteomes" id="UP001295463"/>
    </source>
</evidence>
<dbReference type="SUPFAM" id="SSF55785">
    <property type="entry name" value="PYP-like sensor domain (PAS domain)"/>
    <property type="match status" value="3"/>
</dbReference>
<dbReference type="Gene3D" id="3.30.450.40">
    <property type="match status" value="1"/>
</dbReference>
<dbReference type="PROSITE" id="PS50112">
    <property type="entry name" value="PAS"/>
    <property type="match status" value="3"/>
</dbReference>
<gene>
    <name evidence="14" type="ORF">GEAMG1_1514</name>
</gene>
<dbReference type="PANTHER" id="PTHR43065">
    <property type="entry name" value="SENSOR HISTIDINE KINASE"/>
    <property type="match status" value="1"/>
</dbReference>
<feature type="domain" description="PAS" evidence="12">
    <location>
        <begin position="73"/>
        <end position="146"/>
    </location>
</feature>
<dbReference type="InterPro" id="IPR013656">
    <property type="entry name" value="PAS_4"/>
</dbReference>
<dbReference type="EMBL" id="OW150024">
    <property type="protein sequence ID" value="CAH2031344.1"/>
    <property type="molecule type" value="Genomic_DNA"/>
</dbReference>
<dbReference type="SUPFAM" id="SSF55874">
    <property type="entry name" value="ATPase domain of HSP90 chaperone/DNA topoisomerase II/histidine kinase"/>
    <property type="match status" value="1"/>
</dbReference>
<dbReference type="Gene3D" id="3.30.450.20">
    <property type="entry name" value="PAS domain"/>
    <property type="match status" value="3"/>
</dbReference>
<evidence type="ECO:0000256" key="3">
    <source>
        <dbReference type="ARBA" id="ARBA00022553"/>
    </source>
</evidence>
<dbReference type="PROSITE" id="PS50113">
    <property type="entry name" value="PAC"/>
    <property type="match status" value="1"/>
</dbReference>
<evidence type="ECO:0000256" key="6">
    <source>
        <dbReference type="ARBA" id="ARBA00022777"/>
    </source>
</evidence>
<dbReference type="Pfam" id="PF08448">
    <property type="entry name" value="PAS_4"/>
    <property type="match status" value="1"/>
</dbReference>
<dbReference type="EC" id="2.7.13.3" evidence="2"/>
<dbReference type="Proteomes" id="UP001295463">
    <property type="component" value="Chromosome"/>
</dbReference>
<dbReference type="SUPFAM" id="SSF47384">
    <property type="entry name" value="Homodimeric domain of signal transducing histidine kinase"/>
    <property type="match status" value="1"/>
</dbReference>
<proteinExistence type="predicted"/>
<dbReference type="InterPro" id="IPR036097">
    <property type="entry name" value="HisK_dim/P_sf"/>
</dbReference>
<dbReference type="InterPro" id="IPR035965">
    <property type="entry name" value="PAS-like_dom_sf"/>
</dbReference>
<accession>A0ABM9D9E3</accession>
<comment type="catalytic activity">
    <reaction evidence="1">
        <text>ATP + protein L-histidine = ADP + protein N-phospho-L-histidine.</text>
        <dbReference type="EC" id="2.7.13.3"/>
    </reaction>
</comment>
<dbReference type="InterPro" id="IPR005467">
    <property type="entry name" value="His_kinase_dom"/>
</dbReference>
<dbReference type="PROSITE" id="PS50109">
    <property type="entry name" value="HIS_KIN"/>
    <property type="match status" value="1"/>
</dbReference>
<dbReference type="PRINTS" id="PR00344">
    <property type="entry name" value="BCTRLSENSOR"/>
</dbReference>
<dbReference type="RefSeq" id="WP_305732173.1">
    <property type="nucleotide sequence ID" value="NZ_OW150024.1"/>
</dbReference>
<feature type="domain" description="PAC" evidence="13">
    <location>
        <begin position="275"/>
        <end position="328"/>
    </location>
</feature>
<feature type="coiled-coil region" evidence="9">
    <location>
        <begin position="42"/>
        <end position="69"/>
    </location>
</feature>
<dbReference type="InterPro" id="IPR003661">
    <property type="entry name" value="HisK_dim/P_dom"/>
</dbReference>
<dbReference type="InterPro" id="IPR036890">
    <property type="entry name" value="HATPase_C_sf"/>
</dbReference>
<evidence type="ECO:0000256" key="7">
    <source>
        <dbReference type="ARBA" id="ARBA00022840"/>
    </source>
</evidence>
<feature type="region of interest" description="Disordered" evidence="10">
    <location>
        <begin position="1"/>
        <end position="40"/>
    </location>
</feature>
<dbReference type="Pfam" id="PF13185">
    <property type="entry name" value="GAF_2"/>
    <property type="match status" value="1"/>
</dbReference>
<dbReference type="Pfam" id="PF13426">
    <property type="entry name" value="PAS_9"/>
    <property type="match status" value="2"/>
</dbReference>
<keyword evidence="6 14" id="KW-0418">Kinase</keyword>
<keyword evidence="4 14" id="KW-0808">Transferase</keyword>
<dbReference type="GO" id="GO:0004673">
    <property type="term" value="F:protein histidine kinase activity"/>
    <property type="evidence" value="ECO:0007669"/>
    <property type="project" value="UniProtKB-EC"/>
</dbReference>
<feature type="compositionally biased region" description="Polar residues" evidence="10">
    <location>
        <begin position="7"/>
        <end position="17"/>
    </location>
</feature>
<protein>
    <recommendedName>
        <fullName evidence="2">histidine kinase</fullName>
        <ecNumber evidence="2">2.7.13.3</ecNumber>
    </recommendedName>
</protein>
<evidence type="ECO:0000256" key="8">
    <source>
        <dbReference type="ARBA" id="ARBA00023012"/>
    </source>
</evidence>
<dbReference type="SUPFAM" id="SSF55781">
    <property type="entry name" value="GAF domain-like"/>
    <property type="match status" value="1"/>
</dbReference>
<dbReference type="NCBIfam" id="TIGR00229">
    <property type="entry name" value="sensory_box"/>
    <property type="match status" value="2"/>
</dbReference>
<dbReference type="InterPro" id="IPR029016">
    <property type="entry name" value="GAF-like_dom_sf"/>
</dbReference>
<dbReference type="Gene3D" id="3.30.565.10">
    <property type="entry name" value="Histidine kinase-like ATPase, C-terminal domain"/>
    <property type="match status" value="1"/>
</dbReference>
<dbReference type="InterPro" id="IPR003018">
    <property type="entry name" value="GAF"/>
</dbReference>
<evidence type="ECO:0000256" key="5">
    <source>
        <dbReference type="ARBA" id="ARBA00022741"/>
    </source>
</evidence>
<evidence type="ECO:0000256" key="2">
    <source>
        <dbReference type="ARBA" id="ARBA00012438"/>
    </source>
</evidence>